<evidence type="ECO:0000313" key="1">
    <source>
        <dbReference type="EMBL" id="KAK3277477.1"/>
    </source>
</evidence>
<gene>
    <name evidence="1" type="ORF">CYMTET_14519</name>
</gene>
<dbReference type="Proteomes" id="UP001190700">
    <property type="component" value="Unassembled WGS sequence"/>
</dbReference>
<organism evidence="1 2">
    <name type="scientific">Cymbomonas tetramitiformis</name>
    <dbReference type="NCBI Taxonomy" id="36881"/>
    <lineage>
        <taxon>Eukaryota</taxon>
        <taxon>Viridiplantae</taxon>
        <taxon>Chlorophyta</taxon>
        <taxon>Pyramimonadophyceae</taxon>
        <taxon>Pyramimonadales</taxon>
        <taxon>Pyramimonadaceae</taxon>
        <taxon>Cymbomonas</taxon>
    </lineage>
</organism>
<dbReference type="EMBL" id="LGRX02006088">
    <property type="protein sequence ID" value="KAK3277477.1"/>
    <property type="molecule type" value="Genomic_DNA"/>
</dbReference>
<evidence type="ECO:0000313" key="2">
    <source>
        <dbReference type="Proteomes" id="UP001190700"/>
    </source>
</evidence>
<evidence type="ECO:0008006" key="3">
    <source>
        <dbReference type="Google" id="ProtNLM"/>
    </source>
</evidence>
<accession>A0AAE0GG66</accession>
<protein>
    <recommendedName>
        <fullName evidence="3">Peptidase M23 domain-containing protein</fullName>
    </recommendedName>
</protein>
<reference evidence="1 2" key="1">
    <citation type="journal article" date="2015" name="Genome Biol. Evol.">
        <title>Comparative Genomics of a Bacterivorous Green Alga Reveals Evolutionary Causalities and Consequences of Phago-Mixotrophic Mode of Nutrition.</title>
        <authorList>
            <person name="Burns J.A."/>
            <person name="Paasch A."/>
            <person name="Narechania A."/>
            <person name="Kim E."/>
        </authorList>
    </citation>
    <scope>NUCLEOTIDE SEQUENCE [LARGE SCALE GENOMIC DNA]</scope>
    <source>
        <strain evidence="1 2">PLY_AMNH</strain>
    </source>
</reference>
<proteinExistence type="predicted"/>
<keyword evidence="2" id="KW-1185">Reference proteome</keyword>
<name>A0AAE0GG66_9CHLO</name>
<comment type="caution">
    <text evidence="1">The sequence shown here is derived from an EMBL/GenBank/DDBJ whole genome shotgun (WGS) entry which is preliminary data.</text>
</comment>
<dbReference type="SUPFAM" id="SSF51261">
    <property type="entry name" value="Duplicated hybrid motif"/>
    <property type="match status" value="1"/>
</dbReference>
<dbReference type="Gene3D" id="2.70.70.10">
    <property type="entry name" value="Glucose Permease (Domain IIA)"/>
    <property type="match status" value="1"/>
</dbReference>
<sequence>AGSCVLEVGERVKEGQKLCDAGEVGFCPEPHLHLQMHLTSSNSAPTLKFALRGSQSPDGYYFPEAGRWYSKDGAVESTVG</sequence>
<feature type="non-terminal residue" evidence="1">
    <location>
        <position position="1"/>
    </location>
</feature>
<dbReference type="AlphaFoldDB" id="A0AAE0GG66"/>
<dbReference type="InterPro" id="IPR011055">
    <property type="entry name" value="Dup_hybrid_motif"/>
</dbReference>